<evidence type="ECO:0000313" key="4">
    <source>
        <dbReference type="EMBL" id="KAJ3180730.1"/>
    </source>
</evidence>
<dbReference type="Pfam" id="PF21413">
    <property type="entry name" value="SHQ1-like_CS"/>
    <property type="match status" value="1"/>
</dbReference>
<dbReference type="InterPro" id="IPR008978">
    <property type="entry name" value="HSP20-like_chaperone"/>
</dbReference>
<dbReference type="AlphaFoldDB" id="A0AAD5TNX8"/>
<evidence type="ECO:0000313" key="5">
    <source>
        <dbReference type="Proteomes" id="UP001212152"/>
    </source>
</evidence>
<dbReference type="InterPro" id="IPR039742">
    <property type="entry name" value="Shq1"/>
</dbReference>
<gene>
    <name evidence="4" type="primary">SHQ1</name>
    <name evidence="4" type="ORF">HDU87_001843</name>
</gene>
<keyword evidence="5" id="KW-1185">Reference proteome</keyword>
<comment type="caution">
    <text evidence="4">The sequence shown here is derived from an EMBL/GenBank/DDBJ whole genome shotgun (WGS) entry which is preliminary data.</text>
</comment>
<dbReference type="InterPro" id="IPR007052">
    <property type="entry name" value="CS_dom"/>
</dbReference>
<dbReference type="PROSITE" id="PS51203">
    <property type="entry name" value="CS"/>
    <property type="match status" value="1"/>
</dbReference>
<dbReference type="Pfam" id="PF04925">
    <property type="entry name" value="SHQ1"/>
    <property type="match status" value="1"/>
</dbReference>
<feature type="region of interest" description="Disordered" evidence="2">
    <location>
        <begin position="99"/>
        <end position="127"/>
    </location>
</feature>
<protein>
    <submittedName>
        <fullName evidence="4">Hsp90 cochaperone shq1</fullName>
    </submittedName>
</protein>
<evidence type="ECO:0000256" key="2">
    <source>
        <dbReference type="SAM" id="MobiDB-lite"/>
    </source>
</evidence>
<dbReference type="InterPro" id="IPR048696">
    <property type="entry name" value="SHQ1-like_CS"/>
</dbReference>
<organism evidence="4 5">
    <name type="scientific">Geranomyces variabilis</name>
    <dbReference type="NCBI Taxonomy" id="109894"/>
    <lineage>
        <taxon>Eukaryota</taxon>
        <taxon>Fungi</taxon>
        <taxon>Fungi incertae sedis</taxon>
        <taxon>Chytridiomycota</taxon>
        <taxon>Chytridiomycota incertae sedis</taxon>
        <taxon>Chytridiomycetes</taxon>
        <taxon>Spizellomycetales</taxon>
        <taxon>Powellomycetaceae</taxon>
        <taxon>Geranomyces</taxon>
    </lineage>
</organism>
<dbReference type="GO" id="GO:0051082">
    <property type="term" value="F:unfolded protein binding"/>
    <property type="evidence" value="ECO:0007669"/>
    <property type="project" value="TreeGrafter"/>
</dbReference>
<dbReference type="EMBL" id="JADGJQ010000015">
    <property type="protein sequence ID" value="KAJ3180730.1"/>
    <property type="molecule type" value="Genomic_DNA"/>
</dbReference>
<proteinExistence type="inferred from homology"/>
<dbReference type="InterPro" id="IPR007009">
    <property type="entry name" value="Shq1_C"/>
</dbReference>
<dbReference type="SUPFAM" id="SSF49764">
    <property type="entry name" value="HSP20-like chaperones"/>
    <property type="match status" value="1"/>
</dbReference>
<dbReference type="PANTHER" id="PTHR12967">
    <property type="entry name" value="PROTEIN SHQ1 HOMOLOG"/>
    <property type="match status" value="1"/>
</dbReference>
<feature type="region of interest" description="Disordered" evidence="2">
    <location>
        <begin position="145"/>
        <end position="166"/>
    </location>
</feature>
<dbReference type="Proteomes" id="UP001212152">
    <property type="component" value="Unassembled WGS sequence"/>
</dbReference>
<sequence length="499" mass="56437">MLTPAFSISQNDDFVTVVLKCPYIKTQDVEFYINDNEFKFYVKPYFLRLAFPEPIVEDGREKASYDVDKGEITVALPKATKGQHFADLDFLTKLMAPKGGPGSSAVEPGLSMDSQPLSQPPSKPKAGPLIEVIGERTEGADMMDQDNDEAEEDEDDGQNYHWDYPQESLPQPELQTTARYGFNNAHSGYGSHIQEIAYEILDVTDLETSTPASRREQRLFRENLKFDDEHYMADFLNSEEINPFLDFRPSFWKALKRVQKARPADPPPSVEPAKGVEPTPSSVLPDLASMTITPAPMCEPWLTFTEEEQQQMRSLPNKEYLLDDERATYLGLVDILFAYAYNHRTTEGDSTVESPWTVAKLSSTLSCFETFHSLQESLTACVRRALAYPLYRSYALALRCIEDVAVLFKLGKRAILKALLEVRTLVAGDDRMYVLGRVWLDDYCVWIQRASDKRLQSLASELNHATVTKEQIDWDLEQLEQAARDGPSIADHSSDPAEI</sequence>
<comment type="similarity">
    <text evidence="1">Belongs to the SHQ1 family.</text>
</comment>
<dbReference type="GO" id="GO:0005737">
    <property type="term" value="C:cytoplasm"/>
    <property type="evidence" value="ECO:0007669"/>
    <property type="project" value="TreeGrafter"/>
</dbReference>
<feature type="compositionally biased region" description="Acidic residues" evidence="2">
    <location>
        <begin position="145"/>
        <end position="157"/>
    </location>
</feature>
<evidence type="ECO:0000259" key="3">
    <source>
        <dbReference type="PROSITE" id="PS51203"/>
    </source>
</evidence>
<dbReference type="GO" id="GO:0005654">
    <property type="term" value="C:nucleoplasm"/>
    <property type="evidence" value="ECO:0007669"/>
    <property type="project" value="TreeGrafter"/>
</dbReference>
<evidence type="ECO:0000256" key="1">
    <source>
        <dbReference type="ARBA" id="ARBA00005607"/>
    </source>
</evidence>
<feature type="region of interest" description="Disordered" evidence="2">
    <location>
        <begin position="262"/>
        <end position="283"/>
    </location>
</feature>
<reference evidence="4" key="1">
    <citation type="submission" date="2020-05" db="EMBL/GenBank/DDBJ databases">
        <title>Phylogenomic resolution of chytrid fungi.</title>
        <authorList>
            <person name="Stajich J.E."/>
            <person name="Amses K."/>
            <person name="Simmons R."/>
            <person name="Seto K."/>
            <person name="Myers J."/>
            <person name="Bonds A."/>
            <person name="Quandt C.A."/>
            <person name="Barry K."/>
            <person name="Liu P."/>
            <person name="Grigoriev I."/>
            <person name="Longcore J.E."/>
            <person name="James T.Y."/>
        </authorList>
    </citation>
    <scope>NUCLEOTIDE SEQUENCE</scope>
    <source>
        <strain evidence="4">JEL0379</strain>
    </source>
</reference>
<dbReference type="Gene3D" id="2.60.40.790">
    <property type="match status" value="1"/>
</dbReference>
<name>A0AAD5TNX8_9FUNG</name>
<dbReference type="GO" id="GO:0000493">
    <property type="term" value="P:box H/ACA snoRNP assembly"/>
    <property type="evidence" value="ECO:0007669"/>
    <property type="project" value="InterPro"/>
</dbReference>
<accession>A0AAD5TNX8</accession>
<feature type="domain" description="CS" evidence="3">
    <location>
        <begin position="1"/>
        <end position="89"/>
    </location>
</feature>
<dbReference type="CDD" id="cd06463">
    <property type="entry name" value="p23_like"/>
    <property type="match status" value="1"/>
</dbReference>
<dbReference type="PANTHER" id="PTHR12967:SF0">
    <property type="entry name" value="PROTEIN SHQ1 HOMOLOG"/>
    <property type="match status" value="1"/>
</dbReference>